<dbReference type="GO" id="GO:0009003">
    <property type="term" value="F:signal peptidase activity"/>
    <property type="evidence" value="ECO:0007669"/>
    <property type="project" value="UniProtKB-EC"/>
</dbReference>
<proteinExistence type="inferred from homology"/>
<dbReference type="AlphaFoldDB" id="A0A1F6WP77"/>
<dbReference type="PANTHER" id="PTHR43390">
    <property type="entry name" value="SIGNAL PEPTIDASE I"/>
    <property type="match status" value="1"/>
</dbReference>
<dbReference type="PRINTS" id="PR00727">
    <property type="entry name" value="LEADERPTASE"/>
</dbReference>
<dbReference type="InterPro" id="IPR000223">
    <property type="entry name" value="Pept_S26A_signal_pept_1"/>
</dbReference>
<comment type="caution">
    <text evidence="8">The sequence shown here is derived from an EMBL/GenBank/DDBJ whole genome shotgun (WGS) entry which is preliminary data.</text>
</comment>
<dbReference type="CDD" id="cd06530">
    <property type="entry name" value="S26_SPase_I"/>
    <property type="match status" value="1"/>
</dbReference>
<evidence type="ECO:0000256" key="6">
    <source>
        <dbReference type="RuleBase" id="RU362042"/>
    </source>
</evidence>
<dbReference type="PROSITE" id="PS00760">
    <property type="entry name" value="SPASE_I_2"/>
    <property type="match status" value="1"/>
</dbReference>
<dbReference type="InterPro" id="IPR019533">
    <property type="entry name" value="Peptidase_S26"/>
</dbReference>
<dbReference type="EC" id="3.4.21.89" evidence="3 6"/>
<dbReference type="EMBL" id="MFUO01000022">
    <property type="protein sequence ID" value="OGI83701.1"/>
    <property type="molecule type" value="Genomic_DNA"/>
</dbReference>
<name>A0A1F6WP77_9BACT</name>
<evidence type="ECO:0000313" key="9">
    <source>
        <dbReference type="Proteomes" id="UP000178184"/>
    </source>
</evidence>
<dbReference type="Proteomes" id="UP000178184">
    <property type="component" value="Unassembled WGS sequence"/>
</dbReference>
<feature type="domain" description="Peptidase S26" evidence="7">
    <location>
        <begin position="13"/>
        <end position="170"/>
    </location>
</feature>
<comment type="catalytic activity">
    <reaction evidence="1 6">
        <text>Cleavage of hydrophobic, N-terminal signal or leader sequences from secreted and periplasmic proteins.</text>
        <dbReference type="EC" id="3.4.21.89"/>
    </reaction>
</comment>
<dbReference type="NCBIfam" id="TIGR02227">
    <property type="entry name" value="sigpep_I_bact"/>
    <property type="match status" value="1"/>
</dbReference>
<keyword evidence="6" id="KW-0472">Membrane</keyword>
<keyword evidence="4 6" id="KW-0378">Hydrolase</keyword>
<dbReference type="SUPFAM" id="SSF51306">
    <property type="entry name" value="LexA/Signal peptidase"/>
    <property type="match status" value="1"/>
</dbReference>
<dbReference type="InterPro" id="IPR019757">
    <property type="entry name" value="Pept_S26A_signal_pept_1_Lys-AS"/>
</dbReference>
<sequence length="196" mass="22792">MSDIKIKKKDSIWDIIKFMLLAFIIVIPIRMFIAQPFLVNGRSMDPTLKNHDYLIVDELSYHIREPKRGEVIIFRFPGNTKEHFVKRLIGIPGDTIRIIDGTVTVITKDGKRVLLEEPYVKNHSYESLVDIVVPDGQLFVMGDNRSESYDSRMWRFLPRDLATGRALVRLYPFNNIDYLPGQHIYAEINNTNINNN</sequence>
<gene>
    <name evidence="8" type="ORF">A2903_01370</name>
</gene>
<evidence type="ECO:0000256" key="4">
    <source>
        <dbReference type="ARBA" id="ARBA00022801"/>
    </source>
</evidence>
<dbReference type="GO" id="GO:0004252">
    <property type="term" value="F:serine-type endopeptidase activity"/>
    <property type="evidence" value="ECO:0007669"/>
    <property type="project" value="InterPro"/>
</dbReference>
<keyword evidence="6" id="KW-1133">Transmembrane helix</keyword>
<dbReference type="PANTHER" id="PTHR43390:SF1">
    <property type="entry name" value="CHLOROPLAST PROCESSING PEPTIDASE"/>
    <property type="match status" value="1"/>
</dbReference>
<accession>A0A1F6WP77</accession>
<evidence type="ECO:0000256" key="5">
    <source>
        <dbReference type="PIRSR" id="PIRSR600223-1"/>
    </source>
</evidence>
<evidence type="ECO:0000256" key="2">
    <source>
        <dbReference type="ARBA" id="ARBA00009370"/>
    </source>
</evidence>
<evidence type="ECO:0000313" key="8">
    <source>
        <dbReference type="EMBL" id="OGI83701.1"/>
    </source>
</evidence>
<comment type="similarity">
    <text evidence="2 6">Belongs to the peptidase S26 family.</text>
</comment>
<feature type="active site" evidence="5">
    <location>
        <position position="43"/>
    </location>
</feature>
<evidence type="ECO:0000259" key="7">
    <source>
        <dbReference type="Pfam" id="PF10502"/>
    </source>
</evidence>
<dbReference type="GO" id="GO:0016020">
    <property type="term" value="C:membrane"/>
    <property type="evidence" value="ECO:0007669"/>
    <property type="project" value="UniProtKB-SubCell"/>
</dbReference>
<dbReference type="GO" id="GO:0006465">
    <property type="term" value="P:signal peptide processing"/>
    <property type="evidence" value="ECO:0007669"/>
    <property type="project" value="InterPro"/>
</dbReference>
<protein>
    <recommendedName>
        <fullName evidence="3 6">Signal peptidase I</fullName>
        <ecNumber evidence="3 6">3.4.21.89</ecNumber>
    </recommendedName>
</protein>
<dbReference type="Gene3D" id="2.10.109.10">
    <property type="entry name" value="Umud Fragment, subunit A"/>
    <property type="match status" value="1"/>
</dbReference>
<feature type="transmembrane region" description="Helical" evidence="6">
    <location>
        <begin position="12"/>
        <end position="33"/>
    </location>
</feature>
<reference evidence="8 9" key="1">
    <citation type="journal article" date="2016" name="Nat. Commun.">
        <title>Thousands of microbial genomes shed light on interconnected biogeochemical processes in an aquifer system.</title>
        <authorList>
            <person name="Anantharaman K."/>
            <person name="Brown C.T."/>
            <person name="Hug L.A."/>
            <person name="Sharon I."/>
            <person name="Castelle C.J."/>
            <person name="Probst A.J."/>
            <person name="Thomas B.C."/>
            <person name="Singh A."/>
            <person name="Wilkins M.J."/>
            <person name="Karaoz U."/>
            <person name="Brodie E.L."/>
            <person name="Williams K.H."/>
            <person name="Hubbard S.S."/>
            <person name="Banfield J.F."/>
        </authorList>
    </citation>
    <scope>NUCLEOTIDE SEQUENCE [LARGE SCALE GENOMIC DNA]</scope>
</reference>
<feature type="active site" evidence="5">
    <location>
        <position position="86"/>
    </location>
</feature>
<keyword evidence="6" id="KW-0645">Protease</keyword>
<organism evidence="8 9">
    <name type="scientific">Candidatus Nomurabacteria bacterium RIFCSPLOWO2_01_FULL_33_17</name>
    <dbReference type="NCBI Taxonomy" id="1801764"/>
    <lineage>
        <taxon>Bacteria</taxon>
        <taxon>Candidatus Nomuraibacteriota</taxon>
    </lineage>
</organism>
<dbReference type="InterPro" id="IPR019758">
    <property type="entry name" value="Pept_S26A_signal_pept_1_CS"/>
</dbReference>
<keyword evidence="6" id="KW-0812">Transmembrane</keyword>
<evidence type="ECO:0000256" key="3">
    <source>
        <dbReference type="ARBA" id="ARBA00013208"/>
    </source>
</evidence>
<dbReference type="STRING" id="1801764.A2903_01370"/>
<evidence type="ECO:0000256" key="1">
    <source>
        <dbReference type="ARBA" id="ARBA00000677"/>
    </source>
</evidence>
<dbReference type="PROSITE" id="PS00761">
    <property type="entry name" value="SPASE_I_3"/>
    <property type="match status" value="1"/>
</dbReference>
<comment type="subcellular location">
    <subcellularLocation>
        <location evidence="6">Membrane</location>
        <topology evidence="6">Single-pass type II membrane protein</topology>
    </subcellularLocation>
</comment>
<dbReference type="Pfam" id="PF10502">
    <property type="entry name" value="Peptidase_S26"/>
    <property type="match status" value="1"/>
</dbReference>
<dbReference type="InterPro" id="IPR036286">
    <property type="entry name" value="LexA/Signal_pep-like_sf"/>
</dbReference>